<comment type="caution">
    <text evidence="1">The sequence shown here is derived from an EMBL/GenBank/DDBJ whole genome shotgun (WGS) entry which is preliminary data.</text>
</comment>
<name>A0A3M9MEQ7_9BACT</name>
<protein>
    <submittedName>
        <fullName evidence="1">Uncharacterized protein</fullName>
    </submittedName>
</protein>
<organism evidence="1 2">
    <name type="scientific">Rufibacter latericius</name>
    <dbReference type="NCBI Taxonomy" id="2487040"/>
    <lineage>
        <taxon>Bacteria</taxon>
        <taxon>Pseudomonadati</taxon>
        <taxon>Bacteroidota</taxon>
        <taxon>Cytophagia</taxon>
        <taxon>Cytophagales</taxon>
        <taxon>Hymenobacteraceae</taxon>
        <taxon>Rufibacter</taxon>
    </lineage>
</organism>
<dbReference type="EMBL" id="RJJD01000013">
    <property type="protein sequence ID" value="RNI24039.1"/>
    <property type="molecule type" value="Genomic_DNA"/>
</dbReference>
<reference evidence="1 2" key="1">
    <citation type="submission" date="2018-11" db="EMBL/GenBank/DDBJ databases">
        <title>Rufibacter latericius sp. nov., isolated from water in Baiyang Lake.</title>
        <authorList>
            <person name="Yang Y."/>
        </authorList>
    </citation>
    <scope>NUCLEOTIDE SEQUENCE [LARGE SCALE GENOMIC DNA]</scope>
    <source>
        <strain evidence="1 2">R-22-1c-1</strain>
    </source>
</reference>
<accession>A0A3M9MEQ7</accession>
<dbReference type="RefSeq" id="WP_123128127.1">
    <property type="nucleotide sequence ID" value="NZ_RJJD01000013.1"/>
</dbReference>
<sequence>MPINSPFIETKNSTFTWQEFRTIRDSEILKPLYRDTGQKPERMRRQIFHYETKQTYYIHQQDCLLDEHYPLVQAQAELEYNCYLYAPILGLNLPEINALSFYQDAELNIAHMVLGTQEVPGTRLADILQDETVAGSLRKELAHQAAWDATRITLGYGDNDRKPKNMIVSNPFTKESECHHVDFEYAMSADYVSLVDNWFTEDMPREFGREIRFSRQAVMDMVLDLSNRVQCLPIGDFRNKIIQNLNQAIPLVKAHPFLTGPVL</sequence>
<evidence type="ECO:0000313" key="2">
    <source>
        <dbReference type="Proteomes" id="UP000272117"/>
    </source>
</evidence>
<keyword evidence="2" id="KW-1185">Reference proteome</keyword>
<gene>
    <name evidence="1" type="ORF">EFB08_16785</name>
</gene>
<proteinExistence type="predicted"/>
<evidence type="ECO:0000313" key="1">
    <source>
        <dbReference type="EMBL" id="RNI24039.1"/>
    </source>
</evidence>
<dbReference type="OrthoDB" id="930795at2"/>
<dbReference type="AlphaFoldDB" id="A0A3M9MEQ7"/>
<dbReference type="Proteomes" id="UP000272117">
    <property type="component" value="Unassembled WGS sequence"/>
</dbReference>